<dbReference type="AlphaFoldDB" id="Q8XQ35"/>
<proteinExistence type="predicted"/>
<evidence type="ECO:0000313" key="1">
    <source>
        <dbReference type="EMBL" id="CAD18602.1"/>
    </source>
</evidence>
<name>Q8XQ35_RALN1</name>
<reference evidence="1 2" key="1">
    <citation type="journal article" date="2002" name="Nature">
        <title>Genome sequence of the plant pathogen Ralstonia solanacearum.</title>
        <authorList>
            <person name="Salanoubat M."/>
            <person name="Genin S."/>
            <person name="Artiguenave F."/>
            <person name="Gouzy J."/>
            <person name="Mangenot S."/>
            <person name="Arlat M."/>
            <person name="Billault A."/>
            <person name="Brottier P."/>
            <person name="Camus J.C."/>
            <person name="Cattolico L."/>
            <person name="Chandler M."/>
            <person name="Choisne N."/>
            <person name="Claudel-Renard C."/>
            <person name="Cunnac S."/>
            <person name="Demange N."/>
            <person name="Gaspin C."/>
            <person name="Lavie M."/>
            <person name="Moisan A."/>
            <person name="Robert C."/>
            <person name="Saurin W."/>
            <person name="Schiex T."/>
            <person name="Siguier P."/>
            <person name="Thebault P."/>
            <person name="Whalen M."/>
            <person name="Wincker P."/>
            <person name="Levy M."/>
            <person name="Weissenbach J."/>
            <person name="Boucher C.A."/>
        </authorList>
    </citation>
    <scope>NUCLEOTIDE SEQUENCE [LARGE SCALE GENOMIC DNA]</scope>
    <source>
        <strain evidence="2">ATCC BAA-1114 / GMI1000</strain>
    </source>
</reference>
<sequence length="47" mass="5003">MSAGRRIHGCTPGDGRHGIAEHLPWDALAMKAMLERLPLIGGPRNAA</sequence>
<accession>Q8XQ35</accession>
<dbReference type="Proteomes" id="UP000001436">
    <property type="component" value="Plasmid pGMI1000MP"/>
</dbReference>
<dbReference type="KEGG" id="rso:RSp1451"/>
<gene>
    <name evidence="1" type="ordered locus">RSp1451</name>
</gene>
<geneLocation type="plasmid" evidence="2">
    <name>megaplasmid Rsp</name>
</geneLocation>
<evidence type="ECO:0000313" key="2">
    <source>
        <dbReference type="Proteomes" id="UP000001436"/>
    </source>
</evidence>
<dbReference type="HOGENOM" id="CLU_3172431_0_0_4"/>
<keyword evidence="2" id="KW-1185">Reference proteome</keyword>
<organism evidence="1 2">
    <name type="scientific">Ralstonia nicotianae (strain ATCC BAA-1114 / GMI1000)</name>
    <name type="common">Ralstonia solanacearum</name>
    <dbReference type="NCBI Taxonomy" id="267608"/>
    <lineage>
        <taxon>Bacteria</taxon>
        <taxon>Pseudomonadati</taxon>
        <taxon>Pseudomonadota</taxon>
        <taxon>Betaproteobacteria</taxon>
        <taxon>Burkholderiales</taxon>
        <taxon>Burkholderiaceae</taxon>
        <taxon>Ralstonia</taxon>
        <taxon>Ralstonia solanacearum species complex</taxon>
    </lineage>
</organism>
<dbReference type="EMBL" id="AL646053">
    <property type="protein sequence ID" value="CAD18602.1"/>
    <property type="molecule type" value="Genomic_DNA"/>
</dbReference>
<protein>
    <submittedName>
        <fullName evidence="1">Uncharacterized protein</fullName>
    </submittedName>
</protein>
<dbReference type="EnsemblBacteria" id="CAD18602">
    <property type="protein sequence ID" value="CAD18602"/>
    <property type="gene ID" value="RSp1451"/>
</dbReference>
<dbReference type="STRING" id="267608.RSp1451"/>